<evidence type="ECO:0000259" key="5">
    <source>
        <dbReference type="Pfam" id="PF04542"/>
    </source>
</evidence>
<dbReference type="GO" id="GO:0006352">
    <property type="term" value="P:DNA-templated transcription initiation"/>
    <property type="evidence" value="ECO:0007669"/>
    <property type="project" value="InterPro"/>
</dbReference>
<gene>
    <name evidence="7" type="ORF">EG028_06675</name>
</gene>
<dbReference type="InterPro" id="IPR013324">
    <property type="entry name" value="RNA_pol_sigma_r3/r4-like"/>
</dbReference>
<dbReference type="AlphaFoldDB" id="A0A3N4N2I4"/>
<feature type="domain" description="RNA polymerase sigma-70 region 2" evidence="5">
    <location>
        <begin position="26"/>
        <end position="92"/>
    </location>
</feature>
<sequence>MTSSDQQMDLLERLKAGDSEAFDYVYTSYRKWLWIAALGILQHEADAEEVVQEFFIEFWQRMEQRQFNDVNHLKNYLFISVRNRCLNKLQRDKVTRKRNEQMLQLTDFTAPYNQLENSELQQQLREAIDKLPPIRSRVFKMGYLFNYTRKQIAAALNVSEETVKKHMILALKDLRLSLKNRDEH</sequence>
<dbReference type="InterPro" id="IPR007627">
    <property type="entry name" value="RNA_pol_sigma70_r2"/>
</dbReference>
<dbReference type="RefSeq" id="WP_120514780.1">
    <property type="nucleotide sequence ID" value="NZ_QXZY01000002.1"/>
</dbReference>
<dbReference type="NCBIfam" id="TIGR02937">
    <property type="entry name" value="sigma70-ECF"/>
    <property type="match status" value="1"/>
</dbReference>
<dbReference type="Pfam" id="PF08281">
    <property type="entry name" value="Sigma70_r4_2"/>
    <property type="match status" value="1"/>
</dbReference>
<reference evidence="8" key="1">
    <citation type="submission" date="2018-11" db="EMBL/GenBank/DDBJ databases">
        <title>Chitinophaga lutea sp.nov., isolate from arsenic contaminated soil.</title>
        <authorList>
            <person name="Zong Y."/>
        </authorList>
    </citation>
    <scope>NUCLEOTIDE SEQUENCE [LARGE SCALE GENOMIC DNA]</scope>
    <source>
        <strain evidence="8">YLT18</strain>
    </source>
</reference>
<dbReference type="SUPFAM" id="SSF88659">
    <property type="entry name" value="Sigma3 and sigma4 domains of RNA polymerase sigma factors"/>
    <property type="match status" value="1"/>
</dbReference>
<organism evidence="7 8">
    <name type="scientific">Chitinophaga barathri</name>
    <dbReference type="NCBI Taxonomy" id="1647451"/>
    <lineage>
        <taxon>Bacteria</taxon>
        <taxon>Pseudomonadati</taxon>
        <taxon>Bacteroidota</taxon>
        <taxon>Chitinophagia</taxon>
        <taxon>Chitinophagales</taxon>
        <taxon>Chitinophagaceae</taxon>
        <taxon>Chitinophaga</taxon>
    </lineage>
</organism>
<dbReference type="Gene3D" id="1.10.1740.10">
    <property type="match status" value="1"/>
</dbReference>
<proteinExistence type="inferred from homology"/>
<evidence type="ECO:0000256" key="3">
    <source>
        <dbReference type="ARBA" id="ARBA00023082"/>
    </source>
</evidence>
<dbReference type="GO" id="GO:0016987">
    <property type="term" value="F:sigma factor activity"/>
    <property type="evidence" value="ECO:0007669"/>
    <property type="project" value="UniProtKB-KW"/>
</dbReference>
<dbReference type="Pfam" id="PF04542">
    <property type="entry name" value="Sigma70_r2"/>
    <property type="match status" value="1"/>
</dbReference>
<evidence type="ECO:0000313" key="7">
    <source>
        <dbReference type="EMBL" id="RPD41843.1"/>
    </source>
</evidence>
<comment type="similarity">
    <text evidence="1">Belongs to the sigma-70 factor family. ECF subfamily.</text>
</comment>
<dbReference type="SUPFAM" id="SSF88946">
    <property type="entry name" value="Sigma2 domain of RNA polymerase sigma factors"/>
    <property type="match status" value="1"/>
</dbReference>
<dbReference type="NCBIfam" id="TIGR02985">
    <property type="entry name" value="Sig70_bacteroi1"/>
    <property type="match status" value="1"/>
</dbReference>
<dbReference type="InterPro" id="IPR036388">
    <property type="entry name" value="WH-like_DNA-bd_sf"/>
</dbReference>
<feature type="domain" description="RNA polymerase sigma factor 70 region 4 type 2" evidence="6">
    <location>
        <begin position="122"/>
        <end position="174"/>
    </location>
</feature>
<keyword evidence="8" id="KW-1185">Reference proteome</keyword>
<dbReference type="InterPro" id="IPR013325">
    <property type="entry name" value="RNA_pol_sigma_r2"/>
</dbReference>
<evidence type="ECO:0000256" key="4">
    <source>
        <dbReference type="ARBA" id="ARBA00023163"/>
    </source>
</evidence>
<comment type="caution">
    <text evidence="7">The sequence shown here is derived from an EMBL/GenBank/DDBJ whole genome shotgun (WGS) entry which is preliminary data.</text>
</comment>
<evidence type="ECO:0000256" key="1">
    <source>
        <dbReference type="ARBA" id="ARBA00010641"/>
    </source>
</evidence>
<dbReference type="GO" id="GO:0003677">
    <property type="term" value="F:DNA binding"/>
    <property type="evidence" value="ECO:0007669"/>
    <property type="project" value="InterPro"/>
</dbReference>
<accession>A0A3N4N2I4</accession>
<dbReference type="OrthoDB" id="657017at2"/>
<dbReference type="InterPro" id="IPR039425">
    <property type="entry name" value="RNA_pol_sigma-70-like"/>
</dbReference>
<dbReference type="PANTHER" id="PTHR43133:SF46">
    <property type="entry name" value="RNA POLYMERASE SIGMA-70 FACTOR ECF SUBFAMILY"/>
    <property type="match status" value="1"/>
</dbReference>
<evidence type="ECO:0000256" key="2">
    <source>
        <dbReference type="ARBA" id="ARBA00023015"/>
    </source>
</evidence>
<dbReference type="InterPro" id="IPR014284">
    <property type="entry name" value="RNA_pol_sigma-70_dom"/>
</dbReference>
<dbReference type="InterPro" id="IPR013249">
    <property type="entry name" value="RNA_pol_sigma70_r4_t2"/>
</dbReference>
<keyword evidence="3" id="KW-0731">Sigma factor</keyword>
<protein>
    <submittedName>
        <fullName evidence="7">RNA polymerase sigma-70 factor</fullName>
    </submittedName>
</protein>
<dbReference type="PANTHER" id="PTHR43133">
    <property type="entry name" value="RNA POLYMERASE ECF-TYPE SIGMA FACTO"/>
    <property type="match status" value="1"/>
</dbReference>
<dbReference type="EMBL" id="RMBX01000003">
    <property type="protein sequence ID" value="RPD41843.1"/>
    <property type="molecule type" value="Genomic_DNA"/>
</dbReference>
<evidence type="ECO:0000259" key="6">
    <source>
        <dbReference type="Pfam" id="PF08281"/>
    </source>
</evidence>
<keyword evidence="2" id="KW-0805">Transcription regulation</keyword>
<keyword evidence="4" id="KW-0804">Transcription</keyword>
<dbReference type="Gene3D" id="1.10.10.10">
    <property type="entry name" value="Winged helix-like DNA-binding domain superfamily/Winged helix DNA-binding domain"/>
    <property type="match status" value="1"/>
</dbReference>
<name>A0A3N4N2I4_9BACT</name>
<dbReference type="Proteomes" id="UP000279089">
    <property type="component" value="Unassembled WGS sequence"/>
</dbReference>
<evidence type="ECO:0000313" key="8">
    <source>
        <dbReference type="Proteomes" id="UP000279089"/>
    </source>
</evidence>
<dbReference type="InterPro" id="IPR014327">
    <property type="entry name" value="RNA_pol_sigma70_bacteroid"/>
</dbReference>